<feature type="domain" description="Methyltransferase type 11" evidence="4">
    <location>
        <begin position="78"/>
        <end position="169"/>
    </location>
</feature>
<dbReference type="InterPro" id="IPR051052">
    <property type="entry name" value="Diverse_substrate_MTase"/>
</dbReference>
<evidence type="ECO:0000313" key="5">
    <source>
        <dbReference type="EMBL" id="ALC05802.1"/>
    </source>
</evidence>
<dbReference type="InterPro" id="IPR029063">
    <property type="entry name" value="SAM-dependent_MTases_sf"/>
</dbReference>
<dbReference type="GO" id="GO:0032259">
    <property type="term" value="P:methylation"/>
    <property type="evidence" value="ECO:0007669"/>
    <property type="project" value="UniProtKB-KW"/>
</dbReference>
<keyword evidence="2 5" id="KW-0489">Methyltransferase</keyword>
<keyword evidence="6" id="KW-1185">Reference proteome</keyword>
<evidence type="ECO:0000313" key="6">
    <source>
        <dbReference type="Proteomes" id="UP000068067"/>
    </source>
</evidence>
<dbReference type="STRING" id="931089.CDES_06940"/>
<dbReference type="PANTHER" id="PTHR44942">
    <property type="entry name" value="METHYLTRANSF_11 DOMAIN-CONTAINING PROTEIN"/>
    <property type="match status" value="1"/>
</dbReference>
<evidence type="ECO:0000259" key="4">
    <source>
        <dbReference type="Pfam" id="PF08241"/>
    </source>
</evidence>
<dbReference type="GO" id="GO:0008757">
    <property type="term" value="F:S-adenosylmethionine-dependent methyltransferase activity"/>
    <property type="evidence" value="ECO:0007669"/>
    <property type="project" value="InterPro"/>
</dbReference>
<dbReference type="CDD" id="cd02440">
    <property type="entry name" value="AdoMet_MTases"/>
    <property type="match status" value="1"/>
</dbReference>
<dbReference type="EC" id="2.1.1.-" evidence="5"/>
<proteinExistence type="inferred from homology"/>
<reference evidence="5 6" key="1">
    <citation type="submission" date="2014-08" db="EMBL/GenBank/DDBJ databases">
        <title>Complete genome sequence of Corynebacterium deserti GIMN1.010 (=DSM 45689), isolated from desert sand in western China.</title>
        <authorList>
            <person name="Ruckert C."/>
            <person name="Albersmeier A."/>
            <person name="Kalinowski J."/>
        </authorList>
    </citation>
    <scope>NUCLEOTIDE SEQUENCE [LARGE SCALE GENOMIC DNA]</scope>
    <source>
        <strain evidence="5 6">GIMN1.010</strain>
    </source>
</reference>
<name>A0A0M4CG04_9CORY</name>
<sequence>MEFSLVFPRVARIKRDMNDPIHPPIPPVSKRDAPIFSGIEHRTHSAAAFNHGSSIYHDVRPGYPTEVLKLVEGYARVLDVGAGTGKLTESLVAAPGAQAVWALDPSMDMLRQFQAVLPEVSAWQATAEHTAVADKSVDLITCAQTWHWVDVAAAASEFDRVTADDGAVLLVWNNLDTSIAWVHRLSRIMHAGDVLKPGFIPEIAAPWTFSSTVRTTWTQRLTPEEVIELAHTRSYWLRASDKIKERVDSNLTWYLYDHLGFESGQVIELPYRCDAFLLKRLGSMV</sequence>
<evidence type="ECO:0000256" key="3">
    <source>
        <dbReference type="ARBA" id="ARBA00022679"/>
    </source>
</evidence>
<dbReference type="SUPFAM" id="SSF53335">
    <property type="entry name" value="S-adenosyl-L-methionine-dependent methyltransferases"/>
    <property type="match status" value="1"/>
</dbReference>
<gene>
    <name evidence="5" type="ORF">CDES_06940</name>
</gene>
<dbReference type="EMBL" id="CP009220">
    <property type="protein sequence ID" value="ALC05802.1"/>
    <property type="molecule type" value="Genomic_DNA"/>
</dbReference>
<organism evidence="5 6">
    <name type="scientific">Corynebacterium deserti GIMN1.010</name>
    <dbReference type="NCBI Taxonomy" id="931089"/>
    <lineage>
        <taxon>Bacteria</taxon>
        <taxon>Bacillati</taxon>
        <taxon>Actinomycetota</taxon>
        <taxon>Actinomycetes</taxon>
        <taxon>Mycobacteriales</taxon>
        <taxon>Corynebacteriaceae</taxon>
        <taxon>Corynebacterium</taxon>
    </lineage>
</organism>
<dbReference type="Proteomes" id="UP000068067">
    <property type="component" value="Chromosome"/>
</dbReference>
<dbReference type="Gene3D" id="3.40.50.150">
    <property type="entry name" value="Vaccinia Virus protein VP39"/>
    <property type="match status" value="1"/>
</dbReference>
<protein>
    <submittedName>
        <fullName evidence="5">SAM-dependent methyltransferase</fullName>
        <ecNumber evidence="5">2.1.1.-</ecNumber>
    </submittedName>
</protein>
<dbReference type="AlphaFoldDB" id="A0A0M4CG04"/>
<dbReference type="InterPro" id="IPR013216">
    <property type="entry name" value="Methyltransf_11"/>
</dbReference>
<keyword evidence="3 5" id="KW-0808">Transferase</keyword>
<evidence type="ECO:0000256" key="2">
    <source>
        <dbReference type="ARBA" id="ARBA00022603"/>
    </source>
</evidence>
<comment type="similarity">
    <text evidence="1">Belongs to the methyltransferase superfamily.</text>
</comment>
<dbReference type="KEGG" id="cdx:CDES_06940"/>
<dbReference type="PATRIC" id="fig|931089.4.peg.1403"/>
<evidence type="ECO:0000256" key="1">
    <source>
        <dbReference type="ARBA" id="ARBA00008361"/>
    </source>
</evidence>
<dbReference type="Pfam" id="PF08241">
    <property type="entry name" value="Methyltransf_11"/>
    <property type="match status" value="1"/>
</dbReference>
<accession>A0A0M4CG04</accession>
<dbReference type="PANTHER" id="PTHR44942:SF4">
    <property type="entry name" value="METHYLTRANSFERASE TYPE 11 DOMAIN-CONTAINING PROTEIN"/>
    <property type="match status" value="1"/>
</dbReference>